<protein>
    <submittedName>
        <fullName evidence="2">Uncharacterized protein</fullName>
    </submittedName>
</protein>
<reference evidence="2 3" key="1">
    <citation type="journal article" date="2010" name="Science">
        <title>Genomic comparison of the ants Camponotus floridanus and Harpegnathos saltator.</title>
        <authorList>
            <person name="Bonasio R."/>
            <person name="Zhang G."/>
            <person name="Ye C."/>
            <person name="Mutti N.S."/>
            <person name="Fang X."/>
            <person name="Qin N."/>
            <person name="Donahue G."/>
            <person name="Yang P."/>
            <person name="Li Q."/>
            <person name="Li C."/>
            <person name="Zhang P."/>
            <person name="Huang Z."/>
            <person name="Berger S.L."/>
            <person name="Reinberg D."/>
            <person name="Wang J."/>
            <person name="Liebig J."/>
        </authorList>
    </citation>
    <scope>NUCLEOTIDE SEQUENCE [LARGE SCALE GENOMIC DNA]</scope>
    <source>
        <strain evidence="2 3">R22 G/1</strain>
    </source>
</reference>
<dbReference type="EMBL" id="GL451131">
    <property type="protein sequence ID" value="EFN79955.1"/>
    <property type="molecule type" value="Genomic_DNA"/>
</dbReference>
<dbReference type="AlphaFoldDB" id="E2BWJ9"/>
<feature type="compositionally biased region" description="Low complexity" evidence="1">
    <location>
        <begin position="1"/>
        <end position="20"/>
    </location>
</feature>
<proteinExistence type="predicted"/>
<evidence type="ECO:0000313" key="3">
    <source>
        <dbReference type="Proteomes" id="UP000008237"/>
    </source>
</evidence>
<sequence length="100" mass="10822">MDTVWSSHSNQLNLSTSLNSDDNRGARLPIERTRDVALRYAADSNEPPERRRAMANLFAVLSERLGASPMGEGVAIAGDAGVDASSRCVSDLVGDTYLRR</sequence>
<gene>
    <name evidence="2" type="ORF">EAI_16242</name>
</gene>
<dbReference type="Proteomes" id="UP000008237">
    <property type="component" value="Unassembled WGS sequence"/>
</dbReference>
<accession>E2BWJ9</accession>
<keyword evidence="3" id="KW-1185">Reference proteome</keyword>
<dbReference type="InParanoid" id="E2BWJ9"/>
<name>E2BWJ9_HARSA</name>
<evidence type="ECO:0000313" key="2">
    <source>
        <dbReference type="EMBL" id="EFN79955.1"/>
    </source>
</evidence>
<evidence type="ECO:0000256" key="1">
    <source>
        <dbReference type="SAM" id="MobiDB-lite"/>
    </source>
</evidence>
<feature type="region of interest" description="Disordered" evidence="1">
    <location>
        <begin position="1"/>
        <end position="27"/>
    </location>
</feature>
<organism evidence="3">
    <name type="scientific">Harpegnathos saltator</name>
    <name type="common">Jerdon's jumping ant</name>
    <dbReference type="NCBI Taxonomy" id="610380"/>
    <lineage>
        <taxon>Eukaryota</taxon>
        <taxon>Metazoa</taxon>
        <taxon>Ecdysozoa</taxon>
        <taxon>Arthropoda</taxon>
        <taxon>Hexapoda</taxon>
        <taxon>Insecta</taxon>
        <taxon>Pterygota</taxon>
        <taxon>Neoptera</taxon>
        <taxon>Endopterygota</taxon>
        <taxon>Hymenoptera</taxon>
        <taxon>Apocrita</taxon>
        <taxon>Aculeata</taxon>
        <taxon>Formicoidea</taxon>
        <taxon>Formicidae</taxon>
        <taxon>Ponerinae</taxon>
        <taxon>Ponerini</taxon>
        <taxon>Harpegnathos</taxon>
    </lineage>
</organism>